<dbReference type="PANTHER" id="PTHR34047:SF10">
    <property type="entry name" value="GROUP II INTRON-ASSOCIATED OPEN READING FRAME"/>
    <property type="match status" value="1"/>
</dbReference>
<dbReference type="PANTHER" id="PTHR34047">
    <property type="entry name" value="NUCLEAR INTRON MATURASE 1, MITOCHONDRIAL-RELATED"/>
    <property type="match status" value="1"/>
</dbReference>
<dbReference type="InterPro" id="IPR030931">
    <property type="entry name" value="Group_II_RT_mat"/>
</dbReference>
<dbReference type="CDD" id="cd01651">
    <property type="entry name" value="RT_G2_intron"/>
    <property type="match status" value="1"/>
</dbReference>
<dbReference type="InterPro" id="IPR025960">
    <property type="entry name" value="RVT_N"/>
</dbReference>
<dbReference type="SUPFAM" id="SSF56672">
    <property type="entry name" value="DNA/RNA polymerases"/>
    <property type="match status" value="1"/>
</dbReference>
<dbReference type="InterPro" id="IPR000477">
    <property type="entry name" value="RT_dom"/>
</dbReference>
<proteinExistence type="predicted"/>
<dbReference type="PROSITE" id="PS50878">
    <property type="entry name" value="RT_POL"/>
    <property type="match status" value="1"/>
</dbReference>
<dbReference type="AlphaFoldDB" id="A0A5J4SSB0"/>
<dbReference type="InterPro" id="IPR013597">
    <property type="entry name" value="Mat_intron_G2"/>
</dbReference>
<sequence>MKTGRLPSGDSLQNDWKNLNEEKKKKKRWNGVQTKCASSQLGVANWTEIDWDKCERRVRKLQIRIVKAQKEKRYNKVKALQYLLVTSLEAKLLAIKRVTSNKGKRTAGVDKVKWTTPISKSKAVHSLKRRGYKPKPLKRVYIAKSNGKQRPLGIPTMQDRAMQALYLMALEPVTETNADCNSYGFRRKRSTADAIDALHRLLSRKCSPEWILEGDIKGCFDHISHQWLINHVQIDKTILDKWLKCGVVFNKILSPTKEGTPQGGIISPTLANATLDGMETLVKQKYSNKLLGKGNLYCPKVNLVRYADDFVITAENREILEEIKILLTEFLSERGLSLSEEKTLITHISQGFDFLGFNIRKYNGTLLIKPSQKSQKKMTEKLHEVIFKNKAASQCLLIEMLNPVITGWGNYFCHVVSKEVFAKIDHILVGQLKRWAFRRHNKKSKQWVIDKYFKAEGNRKWVFKDTLEYNEVKQTFVLKKLADIPIVRYVKIRKDANPFDPTWDAYFERRRYNHLRVQPSKG</sequence>
<protein>
    <submittedName>
        <fullName evidence="2">Group II intron-encoded protein LtrA</fullName>
    </submittedName>
</protein>
<dbReference type="Pfam" id="PF00078">
    <property type="entry name" value="RVT_1"/>
    <property type="match status" value="1"/>
</dbReference>
<organism evidence="2">
    <name type="scientific">termite gut metagenome</name>
    <dbReference type="NCBI Taxonomy" id="433724"/>
    <lineage>
        <taxon>unclassified sequences</taxon>
        <taxon>metagenomes</taxon>
        <taxon>organismal metagenomes</taxon>
    </lineage>
</organism>
<dbReference type="InterPro" id="IPR051083">
    <property type="entry name" value="GrpII_Intron_Splice-Mob/Def"/>
</dbReference>
<gene>
    <name evidence="2" type="ORF">EZS27_003697</name>
</gene>
<evidence type="ECO:0000313" key="2">
    <source>
        <dbReference type="EMBL" id="KAA6348897.1"/>
    </source>
</evidence>
<dbReference type="NCBIfam" id="TIGR04416">
    <property type="entry name" value="group_II_RT_mat"/>
    <property type="match status" value="1"/>
</dbReference>
<dbReference type="InterPro" id="IPR043502">
    <property type="entry name" value="DNA/RNA_pol_sf"/>
</dbReference>
<dbReference type="EMBL" id="SNRY01000058">
    <property type="protein sequence ID" value="KAA6348897.1"/>
    <property type="molecule type" value="Genomic_DNA"/>
</dbReference>
<feature type="domain" description="Reverse transcriptase" evidence="1">
    <location>
        <begin position="123"/>
        <end position="359"/>
    </location>
</feature>
<accession>A0A5J4SSB0</accession>
<name>A0A5J4SSB0_9ZZZZ</name>
<evidence type="ECO:0000259" key="1">
    <source>
        <dbReference type="PROSITE" id="PS50878"/>
    </source>
</evidence>
<dbReference type="Pfam" id="PF13655">
    <property type="entry name" value="RVT_N"/>
    <property type="match status" value="1"/>
</dbReference>
<dbReference type="Pfam" id="PF08388">
    <property type="entry name" value="GIIM"/>
    <property type="match status" value="1"/>
</dbReference>
<reference evidence="2" key="1">
    <citation type="submission" date="2019-03" db="EMBL/GenBank/DDBJ databases">
        <title>Single cell metagenomics reveals metabolic interactions within the superorganism composed of flagellate Streblomastix strix and complex community of Bacteroidetes bacteria on its surface.</title>
        <authorList>
            <person name="Treitli S.C."/>
            <person name="Kolisko M."/>
            <person name="Husnik F."/>
            <person name="Keeling P."/>
            <person name="Hampl V."/>
        </authorList>
    </citation>
    <scope>NUCLEOTIDE SEQUENCE</scope>
    <source>
        <strain evidence="2">STM</strain>
    </source>
</reference>
<comment type="caution">
    <text evidence="2">The sequence shown here is derived from an EMBL/GenBank/DDBJ whole genome shotgun (WGS) entry which is preliminary data.</text>
</comment>